<dbReference type="AlphaFoldDB" id="A0A9N9HRB3"/>
<dbReference type="PANTHER" id="PTHR10666">
    <property type="entry name" value="UBIQUITIN"/>
    <property type="match status" value="1"/>
</dbReference>
<evidence type="ECO:0000313" key="4">
    <source>
        <dbReference type="Proteomes" id="UP000789405"/>
    </source>
</evidence>
<dbReference type="SMART" id="SM00213">
    <property type="entry name" value="UBQ"/>
    <property type="match status" value="2"/>
</dbReference>
<keyword evidence="1" id="KW-0175">Coiled coil</keyword>
<keyword evidence="4" id="KW-1185">Reference proteome</keyword>
<feature type="domain" description="Ubiquitin-like" evidence="2">
    <location>
        <begin position="142"/>
        <end position="213"/>
    </location>
</feature>
<dbReference type="Proteomes" id="UP000789405">
    <property type="component" value="Unassembled WGS sequence"/>
</dbReference>
<dbReference type="InterPro" id="IPR019954">
    <property type="entry name" value="Ubiquitin_CS"/>
</dbReference>
<dbReference type="InterPro" id="IPR029071">
    <property type="entry name" value="Ubiquitin-like_domsf"/>
</dbReference>
<reference evidence="3" key="1">
    <citation type="submission" date="2021-06" db="EMBL/GenBank/DDBJ databases">
        <authorList>
            <person name="Kallberg Y."/>
            <person name="Tangrot J."/>
            <person name="Rosling A."/>
        </authorList>
    </citation>
    <scope>NUCLEOTIDE SEQUENCE</scope>
    <source>
        <strain evidence="3">MA453B</strain>
    </source>
</reference>
<dbReference type="InterPro" id="IPR050158">
    <property type="entry name" value="Ubiquitin_ubiquitin-like"/>
</dbReference>
<dbReference type="OrthoDB" id="428577at2759"/>
<dbReference type="Pfam" id="PF00240">
    <property type="entry name" value="ubiquitin"/>
    <property type="match status" value="2"/>
</dbReference>
<dbReference type="Gene3D" id="3.10.20.90">
    <property type="entry name" value="Phosphatidylinositol 3-kinase Catalytic Subunit, Chain A, domain 1"/>
    <property type="match status" value="3"/>
</dbReference>
<proteinExistence type="predicted"/>
<accession>A0A9N9HRB3</accession>
<dbReference type="FunFam" id="3.10.20.90:FF:000205">
    <property type="entry name" value="2'-5'-oligoadenylate synthase-like protein 2"/>
    <property type="match status" value="1"/>
</dbReference>
<feature type="coiled-coil region" evidence="1">
    <location>
        <begin position="279"/>
        <end position="317"/>
    </location>
</feature>
<organism evidence="3 4">
    <name type="scientific">Dentiscutata erythropus</name>
    <dbReference type="NCBI Taxonomy" id="1348616"/>
    <lineage>
        <taxon>Eukaryota</taxon>
        <taxon>Fungi</taxon>
        <taxon>Fungi incertae sedis</taxon>
        <taxon>Mucoromycota</taxon>
        <taxon>Glomeromycotina</taxon>
        <taxon>Glomeromycetes</taxon>
        <taxon>Diversisporales</taxon>
        <taxon>Gigasporaceae</taxon>
        <taxon>Dentiscutata</taxon>
    </lineage>
</organism>
<dbReference type="InterPro" id="IPR019956">
    <property type="entry name" value="Ubiquitin_dom"/>
</dbReference>
<comment type="caution">
    <text evidence="3">The sequence shown here is derived from an EMBL/GenBank/DDBJ whole genome shotgun (WGS) entry which is preliminary data.</text>
</comment>
<dbReference type="SUPFAM" id="SSF54236">
    <property type="entry name" value="Ubiquitin-like"/>
    <property type="match status" value="3"/>
</dbReference>
<name>A0A9N9HRB3_9GLOM</name>
<protein>
    <submittedName>
        <fullName evidence="3">1817_t:CDS:1</fullName>
    </submittedName>
</protein>
<sequence length="352" mass="41318">MKISMDDEPISAYALPEDEEDGKDYQNHHIQIFAKIFTDETIPLEVIPSSDTIGSVKKQIQKQIGNPPHEQKCSFVCVITPDEKTLELDVLPTDTIKELKQKIWEDFKHYSSRHFKYKGDKLENECILFYTRIRLLRLEYSFQVFVRGLDGKTMVFEVNSFGAIVELKRLIEDATGIPPDQQRLIFSGKQLDDDNKLSDYGIIMRSTISLVFRLCALKLSDLTKFPFYIISKWLKLSIGFLILNIELGNNARIELEYLPIKNWICVCFYYEIVDKIFEYAQLETENKFLHKQNKKIKEKFQNRIKNLESDLKDKIDTENTDIKEIINNKYMEYKNKSQAVNKKLDLILNKLN</sequence>
<evidence type="ECO:0000259" key="2">
    <source>
        <dbReference type="PROSITE" id="PS50053"/>
    </source>
</evidence>
<dbReference type="EMBL" id="CAJVPY010008836">
    <property type="protein sequence ID" value="CAG8701274.1"/>
    <property type="molecule type" value="Genomic_DNA"/>
</dbReference>
<dbReference type="InterPro" id="IPR000626">
    <property type="entry name" value="Ubiquitin-like_dom"/>
</dbReference>
<dbReference type="PROSITE" id="PS00299">
    <property type="entry name" value="UBIQUITIN_1"/>
    <property type="match status" value="1"/>
</dbReference>
<evidence type="ECO:0000313" key="3">
    <source>
        <dbReference type="EMBL" id="CAG8701274.1"/>
    </source>
</evidence>
<evidence type="ECO:0000256" key="1">
    <source>
        <dbReference type="SAM" id="Coils"/>
    </source>
</evidence>
<dbReference type="PRINTS" id="PR00348">
    <property type="entry name" value="UBIQUITIN"/>
</dbReference>
<gene>
    <name evidence="3" type="ORF">DERYTH_LOCUS13003</name>
</gene>
<dbReference type="PROSITE" id="PS50053">
    <property type="entry name" value="UBIQUITIN_2"/>
    <property type="match status" value="1"/>
</dbReference>